<keyword evidence="2" id="KW-1185">Reference proteome</keyword>
<dbReference type="EMBL" id="BSXG01000194">
    <property type="protein sequence ID" value="GME52967.1"/>
    <property type="molecule type" value="Genomic_DNA"/>
</dbReference>
<sequence length="576" mass="58283">MEMELPAPWDSPTAANAADRNYDIKSPLKPDGSDFPCKGLDQASGSVPSSATYQAGQTYNTTIDGYASHNGGSCQLSLSYDNGKTWKVIKSMIGGCPTQGSSSYDFTIPMTAPSGTALFAWTWINHTGNREFYMNCAVVDIEGKDGGDLCMLPNLYVANLDGINSCVSPEGIDTMFPHPGADVVYGDGMSASSPVTGGSSCEIPAPACSGSSGNSQSQAPSNSGAAKASMTSAPATRDGAGAQGSGIAQVEIAANTNGPEFSSAVEAYIASVLGASAAAATGAEGAALTSMIESYINSVLHASTAGMTAFPSFPTDLGSTAATESSTTESSSEGSSVTPTFFITSTITSTGTITATPTANATAVTTDDSLINSFINSVLSGAPQLPSTNATAASNWSASASIPPVPFPLFGETIVTSATPNPMSSPSSSPSQSSSPHPPYVTSDPNTALYLPCTPGTFLCSSATSFYTCNQPAPAALSALAPNGWSWAQPRPVAAGMMCLPFARAPNSTETARAGGTVRDDRYVRARPNGDCPADGAVRCTEGGKGFWVCDQGGWVDMGEVAAGTACVAGGIVRAG</sequence>
<comment type="caution">
    <text evidence="1">The sequence shown here is derived from an EMBL/GenBank/DDBJ whole genome shotgun (WGS) entry which is preliminary data.</text>
</comment>
<proteinExistence type="predicted"/>
<accession>A0ACB5SQA0</accession>
<evidence type="ECO:0000313" key="2">
    <source>
        <dbReference type="Proteomes" id="UP001165186"/>
    </source>
</evidence>
<organism evidence="1 2">
    <name type="scientific">Neofusicoccum parvum</name>
    <dbReference type="NCBI Taxonomy" id="310453"/>
    <lineage>
        <taxon>Eukaryota</taxon>
        <taxon>Fungi</taxon>
        <taxon>Dikarya</taxon>
        <taxon>Ascomycota</taxon>
        <taxon>Pezizomycotina</taxon>
        <taxon>Dothideomycetes</taxon>
        <taxon>Dothideomycetes incertae sedis</taxon>
        <taxon>Botryosphaeriales</taxon>
        <taxon>Botryosphaeriaceae</taxon>
        <taxon>Neofusicoccum</taxon>
    </lineage>
</organism>
<dbReference type="Proteomes" id="UP001165186">
    <property type="component" value="Unassembled WGS sequence"/>
</dbReference>
<gene>
    <name evidence="1" type="primary">g6370</name>
    <name evidence="1" type="ORF">NpPPO83_00006370</name>
</gene>
<protein>
    <submittedName>
        <fullName evidence="1">Extracellular protein</fullName>
    </submittedName>
</protein>
<name>A0ACB5SQA0_9PEZI</name>
<reference evidence="1" key="1">
    <citation type="submission" date="2024-09" db="EMBL/GenBank/DDBJ databases">
        <title>Draft Genome Sequences of Neofusicoccum parvum.</title>
        <authorList>
            <person name="Ashida A."/>
            <person name="Camagna M."/>
            <person name="Tanaka A."/>
            <person name="Takemoto D."/>
        </authorList>
    </citation>
    <scope>NUCLEOTIDE SEQUENCE</scope>
    <source>
        <strain evidence="1">PPO83</strain>
    </source>
</reference>
<evidence type="ECO:0000313" key="1">
    <source>
        <dbReference type="EMBL" id="GME52967.1"/>
    </source>
</evidence>